<evidence type="ECO:0000313" key="3">
    <source>
        <dbReference type="Proteomes" id="UP000486351"/>
    </source>
</evidence>
<gene>
    <name evidence="2" type="ORF">PF008_g24677</name>
</gene>
<keyword evidence="1" id="KW-0732">Signal</keyword>
<evidence type="ECO:0000313" key="2">
    <source>
        <dbReference type="EMBL" id="KAE9293912.1"/>
    </source>
</evidence>
<accession>A0A6G0QMC0</accession>
<evidence type="ECO:0000256" key="1">
    <source>
        <dbReference type="SAM" id="SignalP"/>
    </source>
</evidence>
<proteinExistence type="predicted"/>
<name>A0A6G0QMC0_9STRA</name>
<dbReference type="Proteomes" id="UP000486351">
    <property type="component" value="Unassembled WGS sequence"/>
</dbReference>
<comment type="caution">
    <text evidence="2">The sequence shown here is derived from an EMBL/GenBank/DDBJ whole genome shotgun (WGS) entry which is preliminary data.</text>
</comment>
<evidence type="ECO:0008006" key="4">
    <source>
        <dbReference type="Google" id="ProtNLM"/>
    </source>
</evidence>
<organism evidence="2 3">
    <name type="scientific">Phytophthora fragariae</name>
    <dbReference type="NCBI Taxonomy" id="53985"/>
    <lineage>
        <taxon>Eukaryota</taxon>
        <taxon>Sar</taxon>
        <taxon>Stramenopiles</taxon>
        <taxon>Oomycota</taxon>
        <taxon>Peronosporomycetes</taxon>
        <taxon>Peronosporales</taxon>
        <taxon>Peronosporaceae</taxon>
        <taxon>Phytophthora</taxon>
    </lineage>
</organism>
<feature type="chain" id="PRO_5026184667" description="Secreted protein" evidence="1">
    <location>
        <begin position="21"/>
        <end position="57"/>
    </location>
</feature>
<feature type="signal peptide" evidence="1">
    <location>
        <begin position="1"/>
        <end position="20"/>
    </location>
</feature>
<dbReference type="AlphaFoldDB" id="A0A6G0QMC0"/>
<sequence length="57" mass="5905">MATKRAVALLEVLLRDLTCAMISPMCTGTCTGTAQLAHSASLVALAPPFSINSGSRR</sequence>
<protein>
    <recommendedName>
        <fullName evidence="4">Secreted protein</fullName>
    </recommendedName>
</protein>
<dbReference type="EMBL" id="QXFY01002676">
    <property type="protein sequence ID" value="KAE9293912.1"/>
    <property type="molecule type" value="Genomic_DNA"/>
</dbReference>
<reference evidence="2 3" key="1">
    <citation type="submission" date="2018-09" db="EMBL/GenBank/DDBJ databases">
        <title>Genomic investigation of the strawberry pathogen Phytophthora fragariae indicates pathogenicity is determined by transcriptional variation in three key races.</title>
        <authorList>
            <person name="Adams T.M."/>
            <person name="Armitage A.D."/>
            <person name="Sobczyk M.K."/>
            <person name="Bates H.J."/>
            <person name="Dunwell J.M."/>
            <person name="Nellist C.F."/>
            <person name="Harrison R.J."/>
        </authorList>
    </citation>
    <scope>NUCLEOTIDE SEQUENCE [LARGE SCALE GENOMIC DNA]</scope>
    <source>
        <strain evidence="2 3">NOV-77</strain>
    </source>
</reference>